<dbReference type="SUPFAM" id="SSF52172">
    <property type="entry name" value="CheY-like"/>
    <property type="match status" value="1"/>
</dbReference>
<dbReference type="Pfam" id="PF00072">
    <property type="entry name" value="Response_reg"/>
    <property type="match status" value="1"/>
</dbReference>
<dbReference type="Proteomes" id="UP000294513">
    <property type="component" value="Unassembled WGS sequence"/>
</dbReference>
<dbReference type="CDD" id="cd06170">
    <property type="entry name" value="LuxR_C_like"/>
    <property type="match status" value="1"/>
</dbReference>
<dbReference type="GO" id="GO:0006355">
    <property type="term" value="P:regulation of DNA-templated transcription"/>
    <property type="evidence" value="ECO:0007669"/>
    <property type="project" value="InterPro"/>
</dbReference>
<dbReference type="OrthoDB" id="9808843at2"/>
<reference evidence="9 10" key="1">
    <citation type="submission" date="2019-03" db="EMBL/GenBank/DDBJ databases">
        <title>Draft genome sequences of novel Actinobacteria.</title>
        <authorList>
            <person name="Sahin N."/>
            <person name="Ay H."/>
            <person name="Saygin H."/>
        </authorList>
    </citation>
    <scope>NUCLEOTIDE SEQUENCE [LARGE SCALE GENOMIC DNA]</scope>
    <source>
        <strain evidence="9 10">H3C3</strain>
    </source>
</reference>
<keyword evidence="1" id="KW-0597">Phosphoprotein</keyword>
<feature type="compositionally biased region" description="Basic and acidic residues" evidence="6">
    <location>
        <begin position="211"/>
        <end position="221"/>
    </location>
</feature>
<dbReference type="GO" id="GO:0000160">
    <property type="term" value="P:phosphorelay signal transduction system"/>
    <property type="evidence" value="ECO:0007669"/>
    <property type="project" value="InterPro"/>
</dbReference>
<keyword evidence="10" id="KW-1185">Reference proteome</keyword>
<evidence type="ECO:0000256" key="2">
    <source>
        <dbReference type="ARBA" id="ARBA00023015"/>
    </source>
</evidence>
<evidence type="ECO:0000259" key="8">
    <source>
        <dbReference type="PROSITE" id="PS50110"/>
    </source>
</evidence>
<feature type="domain" description="HTH luxR-type" evidence="7">
    <location>
        <begin position="149"/>
        <end position="214"/>
    </location>
</feature>
<evidence type="ECO:0000256" key="4">
    <source>
        <dbReference type="ARBA" id="ARBA00023163"/>
    </source>
</evidence>
<proteinExistence type="predicted"/>
<dbReference type="Pfam" id="PF00196">
    <property type="entry name" value="GerE"/>
    <property type="match status" value="1"/>
</dbReference>
<evidence type="ECO:0000256" key="1">
    <source>
        <dbReference type="ARBA" id="ARBA00022553"/>
    </source>
</evidence>
<feature type="region of interest" description="Disordered" evidence="6">
    <location>
        <begin position="211"/>
        <end position="269"/>
    </location>
</feature>
<dbReference type="SMART" id="SM00448">
    <property type="entry name" value="REC"/>
    <property type="match status" value="1"/>
</dbReference>
<dbReference type="AlphaFoldDB" id="A0A4R5BXF5"/>
<keyword evidence="3" id="KW-0238">DNA-binding</keyword>
<protein>
    <submittedName>
        <fullName evidence="9">Response regulator transcription factor</fullName>
    </submittedName>
</protein>
<dbReference type="PRINTS" id="PR00038">
    <property type="entry name" value="HTHLUXR"/>
</dbReference>
<name>A0A4R5BXF5_9ACTN</name>
<accession>A0A4R5BXF5</accession>
<evidence type="ECO:0000256" key="3">
    <source>
        <dbReference type="ARBA" id="ARBA00023125"/>
    </source>
</evidence>
<dbReference type="GO" id="GO:0003677">
    <property type="term" value="F:DNA binding"/>
    <property type="evidence" value="ECO:0007669"/>
    <property type="project" value="UniProtKB-KW"/>
</dbReference>
<gene>
    <name evidence="9" type="ORF">E1298_11390</name>
</gene>
<evidence type="ECO:0000313" key="10">
    <source>
        <dbReference type="Proteomes" id="UP000294513"/>
    </source>
</evidence>
<dbReference type="InterPro" id="IPR039420">
    <property type="entry name" value="WalR-like"/>
</dbReference>
<dbReference type="SMART" id="SM00421">
    <property type="entry name" value="HTH_LUXR"/>
    <property type="match status" value="1"/>
</dbReference>
<evidence type="ECO:0000256" key="6">
    <source>
        <dbReference type="SAM" id="MobiDB-lite"/>
    </source>
</evidence>
<dbReference type="InterPro" id="IPR001789">
    <property type="entry name" value="Sig_transdc_resp-reg_receiver"/>
</dbReference>
<organism evidence="9 10">
    <name type="scientific">Actinomadura rubrisoli</name>
    <dbReference type="NCBI Taxonomy" id="2530368"/>
    <lineage>
        <taxon>Bacteria</taxon>
        <taxon>Bacillati</taxon>
        <taxon>Actinomycetota</taxon>
        <taxon>Actinomycetes</taxon>
        <taxon>Streptosporangiales</taxon>
        <taxon>Thermomonosporaceae</taxon>
        <taxon>Actinomadura</taxon>
    </lineage>
</organism>
<dbReference type="PROSITE" id="PS00622">
    <property type="entry name" value="HTH_LUXR_1"/>
    <property type="match status" value="1"/>
</dbReference>
<feature type="domain" description="Response regulatory" evidence="8">
    <location>
        <begin position="3"/>
        <end position="123"/>
    </location>
</feature>
<dbReference type="Gene3D" id="3.40.50.2300">
    <property type="match status" value="1"/>
</dbReference>
<dbReference type="PROSITE" id="PS50110">
    <property type="entry name" value="RESPONSE_REGULATORY"/>
    <property type="match status" value="1"/>
</dbReference>
<evidence type="ECO:0000256" key="5">
    <source>
        <dbReference type="PROSITE-ProRule" id="PRU00169"/>
    </source>
</evidence>
<evidence type="ECO:0000259" key="7">
    <source>
        <dbReference type="PROSITE" id="PS50043"/>
    </source>
</evidence>
<dbReference type="PROSITE" id="PS50043">
    <property type="entry name" value="HTH_LUXR_2"/>
    <property type="match status" value="1"/>
</dbReference>
<keyword evidence="4" id="KW-0804">Transcription</keyword>
<sequence>MIRVFLVDDHPLFLAGVRAALEGAGMNVIGEADTGEAALRALRRSEVQADVVLLELRLSGMSGVEVIREVNAGDARRPHPGVLVVSLLEDDDAVVGALRAGARGYMVKRAPLDELLLAVRIVADGGAVLSPTFASRLALYFTEVHELPHRAAFPELTDREREVLDLLARGYDNRHISRKLVLAEKTVRNHISHVFSKLQVSDRAAAVARARDAGLGSEEHGVPGANGGRTTSGSGQRSLGESAHAGKLDPCPTGHGRERCPRRLGQWDT</sequence>
<dbReference type="CDD" id="cd17535">
    <property type="entry name" value="REC_NarL-like"/>
    <property type="match status" value="1"/>
</dbReference>
<comment type="caution">
    <text evidence="9">The sequence shown here is derived from an EMBL/GenBank/DDBJ whole genome shotgun (WGS) entry which is preliminary data.</text>
</comment>
<dbReference type="InterPro" id="IPR011006">
    <property type="entry name" value="CheY-like_superfamily"/>
</dbReference>
<dbReference type="EMBL" id="SMKU01000042">
    <property type="protein sequence ID" value="TDD91861.1"/>
    <property type="molecule type" value="Genomic_DNA"/>
</dbReference>
<dbReference type="PANTHER" id="PTHR43214">
    <property type="entry name" value="TWO-COMPONENT RESPONSE REGULATOR"/>
    <property type="match status" value="1"/>
</dbReference>
<dbReference type="PANTHER" id="PTHR43214:SF24">
    <property type="entry name" value="TRANSCRIPTIONAL REGULATORY PROTEIN NARL-RELATED"/>
    <property type="match status" value="1"/>
</dbReference>
<feature type="compositionally biased region" description="Low complexity" evidence="6">
    <location>
        <begin position="228"/>
        <end position="240"/>
    </location>
</feature>
<keyword evidence="2" id="KW-0805">Transcription regulation</keyword>
<dbReference type="InterPro" id="IPR000792">
    <property type="entry name" value="Tscrpt_reg_LuxR_C"/>
</dbReference>
<dbReference type="InterPro" id="IPR058245">
    <property type="entry name" value="NreC/VraR/RcsB-like_REC"/>
</dbReference>
<evidence type="ECO:0000313" key="9">
    <source>
        <dbReference type="EMBL" id="TDD91861.1"/>
    </source>
</evidence>
<comment type="caution">
    <text evidence="5">Lacks conserved residue(s) required for the propagation of feature annotation.</text>
</comment>